<proteinExistence type="predicted"/>
<organism evidence="1">
    <name type="scientific">Arundo donax</name>
    <name type="common">Giant reed</name>
    <name type="synonym">Donax arundinaceus</name>
    <dbReference type="NCBI Taxonomy" id="35708"/>
    <lineage>
        <taxon>Eukaryota</taxon>
        <taxon>Viridiplantae</taxon>
        <taxon>Streptophyta</taxon>
        <taxon>Embryophyta</taxon>
        <taxon>Tracheophyta</taxon>
        <taxon>Spermatophyta</taxon>
        <taxon>Magnoliopsida</taxon>
        <taxon>Liliopsida</taxon>
        <taxon>Poales</taxon>
        <taxon>Poaceae</taxon>
        <taxon>PACMAD clade</taxon>
        <taxon>Arundinoideae</taxon>
        <taxon>Arundineae</taxon>
        <taxon>Arundo</taxon>
    </lineage>
</organism>
<sequence length="39" mass="4569">MNGLKSLRLKSGLWQEFRVVNWTFPYLILAITCRSASRI</sequence>
<dbReference type="AlphaFoldDB" id="A0A0A9HP24"/>
<accession>A0A0A9HP24</accession>
<reference evidence="1" key="1">
    <citation type="submission" date="2014-09" db="EMBL/GenBank/DDBJ databases">
        <authorList>
            <person name="Magalhaes I.L.F."/>
            <person name="Oliveira U."/>
            <person name="Santos F.R."/>
            <person name="Vidigal T.H.D.A."/>
            <person name="Brescovit A.D."/>
            <person name="Santos A.J."/>
        </authorList>
    </citation>
    <scope>NUCLEOTIDE SEQUENCE</scope>
    <source>
        <tissue evidence="1">Shoot tissue taken approximately 20 cm above the soil surface</tissue>
    </source>
</reference>
<dbReference type="EMBL" id="GBRH01159404">
    <property type="protein sequence ID" value="JAE38492.1"/>
    <property type="molecule type" value="Transcribed_RNA"/>
</dbReference>
<name>A0A0A9HP24_ARUDO</name>
<evidence type="ECO:0000313" key="1">
    <source>
        <dbReference type="EMBL" id="JAE38492.1"/>
    </source>
</evidence>
<protein>
    <submittedName>
        <fullName evidence="1">Uncharacterized protein</fullName>
    </submittedName>
</protein>
<reference evidence="1" key="2">
    <citation type="journal article" date="2015" name="Data Brief">
        <title>Shoot transcriptome of the giant reed, Arundo donax.</title>
        <authorList>
            <person name="Barrero R.A."/>
            <person name="Guerrero F.D."/>
            <person name="Moolhuijzen P."/>
            <person name="Goolsby J.A."/>
            <person name="Tidwell J."/>
            <person name="Bellgard S.E."/>
            <person name="Bellgard M.I."/>
        </authorList>
    </citation>
    <scope>NUCLEOTIDE SEQUENCE</scope>
    <source>
        <tissue evidence="1">Shoot tissue taken approximately 20 cm above the soil surface</tissue>
    </source>
</reference>